<keyword evidence="3" id="KW-0503">Monooxygenase</keyword>
<reference evidence="2 4" key="1">
    <citation type="submission" date="2016-05" db="EMBL/GenBank/DDBJ databases">
        <title>Genome Sequence of Pseudomonas citronellolis Strain SJTE-3, an Estrogens and Persistent Organic Pollutants degradation strain.</title>
        <authorList>
            <person name="Liang R."/>
        </authorList>
    </citation>
    <scope>NUCLEOTIDE SEQUENCE [LARGE SCALE GENOMIC DNA]</scope>
    <source>
        <strain evidence="2 4">SJTE-3</strain>
    </source>
</reference>
<dbReference type="GO" id="GO:0004497">
    <property type="term" value="F:monooxygenase activity"/>
    <property type="evidence" value="ECO:0007669"/>
    <property type="project" value="UniProtKB-KW"/>
</dbReference>
<proteinExistence type="predicted"/>
<gene>
    <name evidence="2" type="ORF">A9C11_17105</name>
    <name evidence="3" type="ORF">P3W55_22850</name>
</gene>
<dbReference type="EMBL" id="JARJLR010000378">
    <property type="protein sequence ID" value="MDF3844564.1"/>
    <property type="molecule type" value="Genomic_DNA"/>
</dbReference>
<name>A0A1A9KDJ5_9PSED</name>
<organism evidence="2 4">
    <name type="scientific">Pseudomonas citronellolis</name>
    <dbReference type="NCBI Taxonomy" id="53408"/>
    <lineage>
        <taxon>Bacteria</taxon>
        <taxon>Pseudomonadati</taxon>
        <taxon>Pseudomonadota</taxon>
        <taxon>Gammaproteobacteria</taxon>
        <taxon>Pseudomonadales</taxon>
        <taxon>Pseudomonadaceae</taxon>
        <taxon>Pseudomonas</taxon>
    </lineage>
</organism>
<dbReference type="RefSeq" id="WP_043313408.1">
    <property type="nucleotide sequence ID" value="NZ_CALEBV010000036.1"/>
</dbReference>
<feature type="domain" description="Dimethylamine monooxygenase subunit DmmA-like C-terminal" evidence="1">
    <location>
        <begin position="121"/>
        <end position="163"/>
    </location>
</feature>
<accession>A0A1A9KDJ5</accession>
<evidence type="ECO:0000259" key="1">
    <source>
        <dbReference type="Pfam" id="PF22289"/>
    </source>
</evidence>
<evidence type="ECO:0000313" key="2">
    <source>
        <dbReference type="EMBL" id="ANI15592.1"/>
    </source>
</evidence>
<dbReference type="InterPro" id="IPR048037">
    <property type="entry name" value="DmmA-like_C"/>
</dbReference>
<keyword evidence="3" id="KW-0560">Oxidoreductase</keyword>
<protein>
    <submittedName>
        <fullName evidence="3">Dimethylamine monooxygenase subunit DmmA family protein</fullName>
    </submittedName>
</protein>
<sequence>MTDTALCASAPPLPSLPRYDAPPRLAGGQALLVMQQADADQARALAARLGLAAGELELLATDAQNAPRALQERLASASVGLQLLLWGDEAFLWPLHALARQAGLRPDEIHLLRQGGAARTLYCVHCGTLQSAGAADHHDCRQCGVRLEVRRHFSQRLGAYLGVCADADQPYAEARP</sequence>
<dbReference type="Proteomes" id="UP001220662">
    <property type="component" value="Unassembled WGS sequence"/>
</dbReference>
<dbReference type="AlphaFoldDB" id="A0A1A9KDJ5"/>
<dbReference type="Pfam" id="PF22289">
    <property type="entry name" value="DmmA-like_C"/>
    <property type="match status" value="1"/>
</dbReference>
<evidence type="ECO:0000313" key="4">
    <source>
        <dbReference type="Proteomes" id="UP000077748"/>
    </source>
</evidence>
<dbReference type="EMBL" id="CP015878">
    <property type="protein sequence ID" value="ANI15592.1"/>
    <property type="molecule type" value="Genomic_DNA"/>
</dbReference>
<reference evidence="3" key="2">
    <citation type="submission" date="2023-03" db="EMBL/GenBank/DDBJ databases">
        <title>Draft assemblies of triclosan tolerant bacteria isolated from returned activated sludge.</title>
        <authorList>
            <person name="Van Hamelsveld S."/>
        </authorList>
    </citation>
    <scope>NUCLEOTIDE SEQUENCE</scope>
    <source>
        <strain evidence="3">GW210015_S63</strain>
    </source>
</reference>
<dbReference type="NCBIfam" id="NF041259">
    <property type="entry name" value="mono_DmmA_fam"/>
    <property type="match status" value="1"/>
</dbReference>
<evidence type="ECO:0000313" key="3">
    <source>
        <dbReference type="EMBL" id="MDF3844564.1"/>
    </source>
</evidence>
<dbReference type="Proteomes" id="UP000077748">
    <property type="component" value="Chromosome"/>
</dbReference>